<keyword evidence="1" id="KW-0472">Membrane</keyword>
<organism evidence="3 4">
    <name type="scientific">Candidatus Roizmanbacteria bacterium GW2011_GWA2_35_19</name>
    <dbReference type="NCBI Taxonomy" id="1618478"/>
    <lineage>
        <taxon>Bacteria</taxon>
        <taxon>Candidatus Roizmaniibacteriota</taxon>
    </lineage>
</organism>
<accession>A0A0G0CAR2</accession>
<dbReference type="Proteomes" id="UP000034457">
    <property type="component" value="Unassembled WGS sequence"/>
</dbReference>
<dbReference type="PANTHER" id="PTHR21180">
    <property type="entry name" value="ENDONUCLEASE/EXONUCLEASE/PHOSPHATASE FAMILY DOMAIN-CONTAINING PROTEIN 1"/>
    <property type="match status" value="1"/>
</dbReference>
<dbReference type="Gene3D" id="1.10.150.320">
    <property type="entry name" value="Photosystem II 12 kDa extrinsic protein"/>
    <property type="match status" value="1"/>
</dbReference>
<dbReference type="Gene3D" id="3.10.560.10">
    <property type="entry name" value="Outer membrane lipoprotein wza domain like"/>
    <property type="match status" value="1"/>
</dbReference>
<evidence type="ECO:0000313" key="4">
    <source>
        <dbReference type="Proteomes" id="UP000034457"/>
    </source>
</evidence>
<dbReference type="InterPro" id="IPR019554">
    <property type="entry name" value="Soluble_ligand-bd"/>
</dbReference>
<evidence type="ECO:0000259" key="2">
    <source>
        <dbReference type="Pfam" id="PF10531"/>
    </source>
</evidence>
<feature type="transmembrane region" description="Helical" evidence="1">
    <location>
        <begin position="18"/>
        <end position="41"/>
    </location>
</feature>
<keyword evidence="1" id="KW-0812">Transmembrane</keyword>
<evidence type="ECO:0000256" key="1">
    <source>
        <dbReference type="SAM" id="Phobius"/>
    </source>
</evidence>
<dbReference type="AlphaFoldDB" id="A0A0G0CAR2"/>
<dbReference type="SUPFAM" id="SSF142984">
    <property type="entry name" value="Nqo1 middle domain-like"/>
    <property type="match status" value="1"/>
</dbReference>
<protein>
    <submittedName>
        <fullName evidence="3">Competence protein ComEA helix-hairpin-helix repeat protein</fullName>
    </submittedName>
</protein>
<proteinExistence type="predicted"/>
<keyword evidence="1" id="KW-1133">Transmembrane helix</keyword>
<dbReference type="SUPFAM" id="SSF81585">
    <property type="entry name" value="PsbU/PolX domain-like"/>
    <property type="match status" value="1"/>
</dbReference>
<reference evidence="3 4" key="1">
    <citation type="journal article" date="2015" name="Nature">
        <title>rRNA introns, odd ribosomes, and small enigmatic genomes across a large radiation of phyla.</title>
        <authorList>
            <person name="Brown C.T."/>
            <person name="Hug L.A."/>
            <person name="Thomas B.C."/>
            <person name="Sharon I."/>
            <person name="Castelle C.J."/>
            <person name="Singh A."/>
            <person name="Wilkins M.J."/>
            <person name="Williams K.H."/>
            <person name="Banfield J.F."/>
        </authorList>
    </citation>
    <scope>NUCLEOTIDE SEQUENCE [LARGE SCALE GENOMIC DNA]</scope>
</reference>
<evidence type="ECO:0000313" key="3">
    <source>
        <dbReference type="EMBL" id="KKP73196.1"/>
    </source>
</evidence>
<dbReference type="STRING" id="1618478.UR68_C0006G0013"/>
<dbReference type="Pfam" id="PF12836">
    <property type="entry name" value="HHH_3"/>
    <property type="match status" value="1"/>
</dbReference>
<sequence>MGESNFFELLKSKTIKKYIVEIVLIIFSIVLTVISMAIYLVNNKTSIDDEEIPVYVNQNTQKIFVDVSGEVNKPDVYEVTPGERLNNVIGKAGGLTENADNKFFYRNFNQARILSDQEKIYIPSIWEVDNGYFSENPQAVNNTISSQQSFGFAQDKSALNNELININSASFEELDTLPGVGKITGEKIINNRPFKALDELIIKKIMSKSVFENIKNLIEL</sequence>
<gene>
    <name evidence="3" type="ORF">UR68_C0006G0013</name>
</gene>
<dbReference type="GO" id="GO:0015628">
    <property type="term" value="P:protein secretion by the type II secretion system"/>
    <property type="evidence" value="ECO:0007669"/>
    <property type="project" value="TreeGrafter"/>
</dbReference>
<dbReference type="EMBL" id="LBQC01000006">
    <property type="protein sequence ID" value="KKP73196.1"/>
    <property type="molecule type" value="Genomic_DNA"/>
</dbReference>
<dbReference type="PANTHER" id="PTHR21180:SF32">
    <property type="entry name" value="ENDONUCLEASE_EXONUCLEASE_PHOSPHATASE FAMILY DOMAIN-CONTAINING PROTEIN 1"/>
    <property type="match status" value="1"/>
</dbReference>
<feature type="domain" description="Soluble ligand binding" evidence="2">
    <location>
        <begin position="65"/>
        <end position="101"/>
    </location>
</feature>
<dbReference type="GO" id="GO:0015627">
    <property type="term" value="C:type II protein secretion system complex"/>
    <property type="evidence" value="ECO:0007669"/>
    <property type="project" value="TreeGrafter"/>
</dbReference>
<dbReference type="InterPro" id="IPR051675">
    <property type="entry name" value="Endo/Exo/Phosphatase_dom_1"/>
</dbReference>
<comment type="caution">
    <text evidence="3">The sequence shown here is derived from an EMBL/GenBank/DDBJ whole genome shotgun (WGS) entry which is preliminary data.</text>
</comment>
<name>A0A0G0CAR2_9BACT</name>
<dbReference type="Pfam" id="PF10531">
    <property type="entry name" value="SLBB"/>
    <property type="match status" value="1"/>
</dbReference>